<name>A0A127EHV3_CLOPF</name>
<dbReference type="PATRIC" id="fig|1502.177.peg.1461"/>
<dbReference type="Gene3D" id="1.10.390.10">
    <property type="entry name" value="Neutral Protease Domain 2"/>
    <property type="match status" value="1"/>
</dbReference>
<dbReference type="RefSeq" id="WP_061427725.1">
    <property type="nucleotide sequence ID" value="NZ_CATNZO010000001.1"/>
</dbReference>
<protein>
    <submittedName>
        <fullName evidence="1">Uncharacterized protein</fullName>
    </submittedName>
</protein>
<dbReference type="EMBL" id="CP010994">
    <property type="protein sequence ID" value="AMN35530.1"/>
    <property type="molecule type" value="Genomic_DNA"/>
</dbReference>
<sequence>MEYGDIKFLVRKSLNTEEGLNIRLKIKDVNLREIQLYRGKTKINNIKCKEEFYCDSNFIYINNKSSDLILEYDVLIGSLGKHGKGGEIGEDLISFMGEQILLLPVEMLTMNDDLRLNCILEIDFTNLIEDIKSEVYSEKDYKSIIPFKEGDFKSKCVGGTWSDLYEIMKSSYTFGFFKEIVLKKEYGEVHLYSSIENTFLNDSSKEELVRNIKSICDYYYNLFKIDSLNKKDLNIVLLRNSKKENSYILGGSGKNVISATFDMNKKRDWQLLSHRIFHAFMDDLLKSRVYHLPPNLWLTEGLATYYENLALESLEEGLKERLDIKFKKEMANLYTRYLYMTLKEPSRFRIIPMEEGSIRSHGKIEFLHYTKAPLLVYFIETLNNSCGNKNKIIEYLINNKEKSFSMQNLFYNLLGFRCDSFASKYLFGNSIIPLWDLKEHLDDKEVICNLQEYEYILWTWFLGEEENYIKDDLRTYNKNIEEIISLRNINMYNSYLTKEIEDYSKELSFLLKAWIIRSNICSVSSQDENIRYKLLKDKENLRIWKEFVQQSIKNKANIR</sequence>
<accession>A0A127EHV3</accession>
<proteinExistence type="predicted"/>
<reference evidence="1 2" key="1">
    <citation type="journal article" date="2016" name="PLoS ONE">
        <title>Plasmid Characterization and Chromosome Analysis of Two netF+ Clostridium perfringens Isolates Associated with Foal and Canine Necrotizing Enteritis.</title>
        <authorList>
            <person name="Mehdizadeh Gohari I."/>
            <person name="Kropinski A.M."/>
            <person name="Weese S.J."/>
            <person name="Parreira V.R."/>
            <person name="Whitehead A.E."/>
            <person name="Boerlin P."/>
            <person name="Prescott J.F."/>
        </authorList>
    </citation>
    <scope>NUCLEOTIDE SEQUENCE [LARGE SCALE GENOMIC DNA]</scope>
    <source>
        <strain evidence="1 2">JP838</strain>
    </source>
</reference>
<organism evidence="1 2">
    <name type="scientific">Clostridium perfringens</name>
    <dbReference type="NCBI Taxonomy" id="1502"/>
    <lineage>
        <taxon>Bacteria</taxon>
        <taxon>Bacillati</taxon>
        <taxon>Bacillota</taxon>
        <taxon>Clostridia</taxon>
        <taxon>Eubacteriales</taxon>
        <taxon>Clostridiaceae</taxon>
        <taxon>Clostridium</taxon>
    </lineage>
</organism>
<evidence type="ECO:0000313" key="1">
    <source>
        <dbReference type="EMBL" id="AMN35530.1"/>
    </source>
</evidence>
<dbReference type="AlphaFoldDB" id="A0A127EHV3"/>
<dbReference type="InterPro" id="IPR027268">
    <property type="entry name" value="Peptidase_M4/M1_CTD_sf"/>
</dbReference>
<dbReference type="OrthoDB" id="1938464at2"/>
<dbReference type="Proteomes" id="UP000070260">
    <property type="component" value="Chromosome"/>
</dbReference>
<dbReference type="SUPFAM" id="SSF55486">
    <property type="entry name" value="Metalloproteases ('zincins'), catalytic domain"/>
    <property type="match status" value="1"/>
</dbReference>
<gene>
    <name evidence="1" type="ORF">JFP838_07140</name>
</gene>
<evidence type="ECO:0000313" key="2">
    <source>
        <dbReference type="Proteomes" id="UP000070260"/>
    </source>
</evidence>